<dbReference type="CDD" id="cd00067">
    <property type="entry name" value="GAL4"/>
    <property type="match status" value="1"/>
</dbReference>
<dbReference type="PROSITE" id="PS50048">
    <property type="entry name" value="ZN2_CY6_FUNGAL_2"/>
    <property type="match status" value="1"/>
</dbReference>
<comment type="caution">
    <text evidence="4">The sequence shown here is derived from an EMBL/GenBank/DDBJ whole genome shotgun (WGS) entry which is preliminary data.</text>
</comment>
<evidence type="ECO:0000256" key="2">
    <source>
        <dbReference type="SAM" id="MobiDB-lite"/>
    </source>
</evidence>
<dbReference type="SUPFAM" id="SSF57701">
    <property type="entry name" value="Zn2/Cys6 DNA-binding domain"/>
    <property type="match status" value="1"/>
</dbReference>
<dbReference type="OrthoDB" id="2740448at2759"/>
<feature type="region of interest" description="Disordered" evidence="2">
    <location>
        <begin position="1"/>
        <end position="26"/>
    </location>
</feature>
<dbReference type="SMART" id="SM00066">
    <property type="entry name" value="GAL4"/>
    <property type="match status" value="1"/>
</dbReference>
<reference evidence="5" key="1">
    <citation type="submission" date="2019-06" db="EMBL/GenBank/DDBJ databases">
        <title>Draft genome sequence of the griseofulvin-producing fungus Xylaria cubensis strain G536.</title>
        <authorList>
            <person name="Mead M.E."/>
            <person name="Raja H.A."/>
            <person name="Steenwyk J.L."/>
            <person name="Knowles S.L."/>
            <person name="Oberlies N.H."/>
            <person name="Rokas A."/>
        </authorList>
    </citation>
    <scope>NUCLEOTIDE SEQUENCE [LARGE SCALE GENOMIC DNA]</scope>
    <source>
        <strain evidence="5">G536</strain>
    </source>
</reference>
<evidence type="ECO:0000313" key="5">
    <source>
        <dbReference type="Proteomes" id="UP000319160"/>
    </source>
</evidence>
<evidence type="ECO:0000259" key="3">
    <source>
        <dbReference type="PROSITE" id="PS50048"/>
    </source>
</evidence>
<dbReference type="Gene3D" id="4.10.240.10">
    <property type="entry name" value="Zn(2)-C6 fungal-type DNA-binding domain"/>
    <property type="match status" value="1"/>
</dbReference>
<evidence type="ECO:0000256" key="1">
    <source>
        <dbReference type="ARBA" id="ARBA00023242"/>
    </source>
</evidence>
<protein>
    <recommendedName>
        <fullName evidence="3">Zn(2)-C6 fungal-type domain-containing protein</fullName>
    </recommendedName>
</protein>
<organism evidence="4 5">
    <name type="scientific">Xylaria flabelliformis</name>
    <dbReference type="NCBI Taxonomy" id="2512241"/>
    <lineage>
        <taxon>Eukaryota</taxon>
        <taxon>Fungi</taxon>
        <taxon>Dikarya</taxon>
        <taxon>Ascomycota</taxon>
        <taxon>Pezizomycotina</taxon>
        <taxon>Sordariomycetes</taxon>
        <taxon>Xylariomycetidae</taxon>
        <taxon>Xylariales</taxon>
        <taxon>Xylariaceae</taxon>
        <taxon>Xylaria</taxon>
    </lineage>
</organism>
<accession>A0A553HY47</accession>
<dbReference type="InterPro" id="IPR001138">
    <property type="entry name" value="Zn2Cys6_DnaBD"/>
</dbReference>
<proteinExistence type="predicted"/>
<name>A0A553HY47_9PEZI</name>
<feature type="domain" description="Zn(2)-C6 fungal-type" evidence="3">
    <location>
        <begin position="35"/>
        <end position="65"/>
    </location>
</feature>
<keyword evidence="5" id="KW-1185">Reference proteome</keyword>
<dbReference type="STRING" id="2512241.A0A553HY47"/>
<dbReference type="GO" id="GO:0008270">
    <property type="term" value="F:zinc ion binding"/>
    <property type="evidence" value="ECO:0007669"/>
    <property type="project" value="InterPro"/>
</dbReference>
<sequence length="434" mass="46326">MFLSWKSSGGRDQVPDTNRPIAFDPVTAKTQTSQACSNCRSRKLKCVWDGGGCERCRASGRKCIYQSTSVKAGTNARRRSKHGSSVTGPDTQWTEAEQAANPSSSPSPPGITHQTVLKQPRRPSDVTTSDKGLAQCESCGISSSVFSVDAPSTVESMFVNGDMDIISRLDMDIDADGSTASGQWKESAPDVLTGLEAEDDVTYTGALASTAAVTPGHSLRTSHERQMPERGGLCGCLTQVVHLVEEIDALIERDGLKSLDGALAAHKEALGCGATMLRCRVCTGRLENMIMLALMVDKLVRMCKDVSEACCAGLRKMGGAVDTEVPPLLTLQRHNDTNNHQWGSSATTSPSTNMRVYSVDSSAEYFFVVAGILRFQLLQLFNLTQQLRGVTAPLSSDRISQRITAGSEAVIALMCKAGLTLQDADAAADAPVLS</sequence>
<dbReference type="PROSITE" id="PS00463">
    <property type="entry name" value="ZN2_CY6_FUNGAL_1"/>
    <property type="match status" value="1"/>
</dbReference>
<dbReference type="Proteomes" id="UP000319160">
    <property type="component" value="Unassembled WGS sequence"/>
</dbReference>
<evidence type="ECO:0000313" key="4">
    <source>
        <dbReference type="EMBL" id="TRX92883.1"/>
    </source>
</evidence>
<dbReference type="GO" id="GO:0000981">
    <property type="term" value="F:DNA-binding transcription factor activity, RNA polymerase II-specific"/>
    <property type="evidence" value="ECO:0007669"/>
    <property type="project" value="InterPro"/>
</dbReference>
<feature type="region of interest" description="Disordered" evidence="2">
    <location>
        <begin position="74"/>
        <end position="131"/>
    </location>
</feature>
<gene>
    <name evidence="4" type="ORF">FHL15_006289</name>
</gene>
<feature type="compositionally biased region" description="Polar residues" evidence="2">
    <location>
        <begin position="83"/>
        <end position="95"/>
    </location>
</feature>
<dbReference type="InterPro" id="IPR036864">
    <property type="entry name" value="Zn2-C6_fun-type_DNA-bd_sf"/>
</dbReference>
<dbReference type="AlphaFoldDB" id="A0A553HY47"/>
<dbReference type="Pfam" id="PF00172">
    <property type="entry name" value="Zn_clus"/>
    <property type="match status" value="1"/>
</dbReference>
<keyword evidence="1" id="KW-0539">Nucleus</keyword>
<dbReference type="EMBL" id="VFLP01000033">
    <property type="protein sequence ID" value="TRX92883.1"/>
    <property type="molecule type" value="Genomic_DNA"/>
</dbReference>